<dbReference type="Pfam" id="PF01507">
    <property type="entry name" value="PAPS_reduct"/>
    <property type="match status" value="1"/>
</dbReference>
<dbReference type="NCBIfam" id="NF009214">
    <property type="entry name" value="PRK12563.1"/>
    <property type="match status" value="1"/>
</dbReference>
<dbReference type="OrthoDB" id="9772604at2"/>
<dbReference type="GO" id="GO:0000103">
    <property type="term" value="P:sulfate assimilation"/>
    <property type="evidence" value="ECO:0007669"/>
    <property type="project" value="InterPro"/>
</dbReference>
<evidence type="ECO:0000256" key="3">
    <source>
        <dbReference type="ARBA" id="ARBA00022004"/>
    </source>
</evidence>
<comment type="similarity">
    <text evidence="1">Belongs to the PAPS reductase family. CysD subfamily.</text>
</comment>
<evidence type="ECO:0000256" key="9">
    <source>
        <dbReference type="ARBA" id="ARBA00031812"/>
    </source>
</evidence>
<dbReference type="HOGENOM" id="CLU_043026_0_0_11"/>
<evidence type="ECO:0000256" key="5">
    <source>
        <dbReference type="ARBA" id="ARBA00022695"/>
    </source>
</evidence>
<dbReference type="GO" id="GO:0004781">
    <property type="term" value="F:sulfate adenylyltransferase (ATP) activity"/>
    <property type="evidence" value="ECO:0007669"/>
    <property type="project" value="UniProtKB-EC"/>
</dbReference>
<dbReference type="eggNOG" id="COG0175">
    <property type="taxonomic scope" value="Bacteria"/>
</dbReference>
<dbReference type="NCBIfam" id="TIGR02039">
    <property type="entry name" value="CysD"/>
    <property type="match status" value="1"/>
</dbReference>
<protein>
    <recommendedName>
        <fullName evidence="3">Sulfate adenylyltransferase subunit 2</fullName>
        <ecNumber evidence="2">2.7.7.4</ecNumber>
    </recommendedName>
    <alternativeName>
        <fullName evidence="8">ATP-sulfurylase small subunit</fullName>
    </alternativeName>
    <alternativeName>
        <fullName evidence="9">Sulfate adenylate transferase</fullName>
    </alternativeName>
</protein>
<evidence type="ECO:0000313" key="12">
    <source>
        <dbReference type="Proteomes" id="UP000013167"/>
    </source>
</evidence>
<reference evidence="11 12" key="1">
    <citation type="journal article" date="2013" name="ISME J.">
        <title>A metabolic model for members of the genus Tetrasphaera involved in enhanced biological phosphorus removal.</title>
        <authorList>
            <person name="Kristiansen R."/>
            <person name="Nguyen H.T.T."/>
            <person name="Saunders A.M."/>
            <person name="Nielsen J.L."/>
            <person name="Wimmer R."/>
            <person name="Le V.Q."/>
            <person name="McIlroy S.J."/>
            <person name="Petrovski S."/>
            <person name="Seviour R.J."/>
            <person name="Calteau A."/>
            <person name="Nielsen K.L."/>
            <person name="Nielsen P.H."/>
        </authorList>
    </citation>
    <scope>NUCLEOTIDE SEQUENCE [LARGE SCALE GENOMIC DNA]</scope>
    <source>
        <strain evidence="11 12">Lp2</strain>
    </source>
</reference>
<dbReference type="PANTHER" id="PTHR43196:SF1">
    <property type="entry name" value="SULFATE ADENYLYLTRANSFERASE SUBUNIT 2"/>
    <property type="match status" value="1"/>
</dbReference>
<dbReference type="Proteomes" id="UP000013167">
    <property type="component" value="Unassembled WGS sequence"/>
</dbReference>
<comment type="caution">
    <text evidence="11">The sequence shown here is derived from an EMBL/GenBank/DDBJ whole genome shotgun (WGS) entry which is preliminary data.</text>
</comment>
<accession>N0E3C4</accession>
<evidence type="ECO:0000256" key="8">
    <source>
        <dbReference type="ARBA" id="ARBA00030256"/>
    </source>
</evidence>
<evidence type="ECO:0000256" key="6">
    <source>
        <dbReference type="ARBA" id="ARBA00022741"/>
    </source>
</evidence>
<dbReference type="AlphaFoldDB" id="N0E3C4"/>
<dbReference type="SUPFAM" id="SSF52402">
    <property type="entry name" value="Adenine nucleotide alpha hydrolases-like"/>
    <property type="match status" value="1"/>
</dbReference>
<dbReference type="Gene3D" id="3.40.50.620">
    <property type="entry name" value="HUPs"/>
    <property type="match status" value="1"/>
</dbReference>
<evidence type="ECO:0000256" key="2">
    <source>
        <dbReference type="ARBA" id="ARBA00012391"/>
    </source>
</evidence>
<keyword evidence="12" id="KW-1185">Reference proteome</keyword>
<evidence type="ECO:0000313" key="11">
    <source>
        <dbReference type="EMBL" id="CCH71483.1"/>
    </source>
</evidence>
<evidence type="ECO:0000256" key="1">
    <source>
        <dbReference type="ARBA" id="ARBA00008885"/>
    </source>
</evidence>
<evidence type="ECO:0000259" key="10">
    <source>
        <dbReference type="Pfam" id="PF01507"/>
    </source>
</evidence>
<keyword evidence="4 11" id="KW-0808">Transferase</keyword>
<keyword evidence="5 11" id="KW-0548">Nucleotidyltransferase</keyword>
<evidence type="ECO:0000256" key="7">
    <source>
        <dbReference type="ARBA" id="ARBA00022840"/>
    </source>
</evidence>
<dbReference type="RefSeq" id="WP_010851309.1">
    <property type="nucleotide sequence ID" value="NZ_HF570956.1"/>
</dbReference>
<dbReference type="PIRSF" id="PIRSF002936">
    <property type="entry name" value="CysDAde_trans"/>
    <property type="match status" value="1"/>
</dbReference>
<dbReference type="STRING" id="1193181.BN10_960003"/>
<dbReference type="InterPro" id="IPR050128">
    <property type="entry name" value="Sulfate_adenylyltrnsfr_sub2"/>
</dbReference>
<keyword evidence="6" id="KW-0547">Nucleotide-binding</keyword>
<keyword evidence="7" id="KW-0067">ATP-binding</keyword>
<evidence type="ECO:0000256" key="4">
    <source>
        <dbReference type="ARBA" id="ARBA00022679"/>
    </source>
</evidence>
<feature type="domain" description="Phosphoadenosine phosphosulphate reductase" evidence="10">
    <location>
        <begin position="54"/>
        <end position="277"/>
    </location>
</feature>
<name>N0E3C4_9MICO</name>
<dbReference type="NCBIfam" id="NF003587">
    <property type="entry name" value="PRK05253.1"/>
    <property type="match status" value="1"/>
</dbReference>
<dbReference type="EMBL" id="CAIZ01000170">
    <property type="protein sequence ID" value="CCH71483.1"/>
    <property type="molecule type" value="Genomic_DNA"/>
</dbReference>
<dbReference type="EC" id="2.7.7.4" evidence="2"/>
<dbReference type="PANTHER" id="PTHR43196">
    <property type="entry name" value="SULFATE ADENYLYLTRANSFERASE SUBUNIT 2"/>
    <property type="match status" value="1"/>
</dbReference>
<dbReference type="InterPro" id="IPR014729">
    <property type="entry name" value="Rossmann-like_a/b/a_fold"/>
</dbReference>
<organism evidence="11 12">
    <name type="scientific">Phycicoccus elongatus Lp2</name>
    <dbReference type="NCBI Taxonomy" id="1193181"/>
    <lineage>
        <taxon>Bacteria</taxon>
        <taxon>Bacillati</taxon>
        <taxon>Actinomycetota</taxon>
        <taxon>Actinomycetes</taxon>
        <taxon>Micrococcales</taxon>
        <taxon>Intrasporangiaceae</taxon>
        <taxon>Phycicoccus</taxon>
    </lineage>
</organism>
<dbReference type="InterPro" id="IPR011784">
    <property type="entry name" value="SO4_adenylTrfase_ssu"/>
</dbReference>
<dbReference type="GO" id="GO:0005524">
    <property type="term" value="F:ATP binding"/>
    <property type="evidence" value="ECO:0007669"/>
    <property type="project" value="UniProtKB-KW"/>
</dbReference>
<dbReference type="InterPro" id="IPR002500">
    <property type="entry name" value="PAPS_reduct_dom"/>
</dbReference>
<gene>
    <name evidence="11" type="primary">cysD</name>
    <name evidence="11" type="ORF">BN10_960003</name>
</gene>
<sequence length="324" mass="36271">MTITLASASSGAVTTSSAYAAAGSARHTPLTQLDLLEAEGIHVIREVAGELERPVLLFSGGKDSVVMLHLAVKAFWPAPIPFPVLHIDTGHNFPEVLAFRDRTVEQLGLRLVVEHVQDWIDDGRLRERADGTRNPLQTQPLLHAIGQGRFDGVFGGGRRDEEKARAKERIISLRDDFGQWDPRNQRPELWNLLNPRHRTGQHVRAFPLSNWTELDVWRYIEREGIELPALYYAHEREVFERDGMWLAVGPHSTPRDHEQVSVRTVRYRTVGDMSCTGAVDSPAATVAEVVAEVAASTLTERGATRADDRISEAAMEDRKKEGYF</sequence>
<proteinExistence type="inferred from homology"/>